<evidence type="ECO:0000313" key="5">
    <source>
        <dbReference type="Proteomes" id="UP000664203"/>
    </source>
</evidence>
<gene>
    <name evidence="4" type="ORF">ALECFALPRED_010432</name>
</gene>
<dbReference type="Pfam" id="PF00106">
    <property type="entry name" value="adh_short"/>
    <property type="match status" value="1"/>
</dbReference>
<dbReference type="Proteomes" id="UP000664203">
    <property type="component" value="Unassembled WGS sequence"/>
</dbReference>
<dbReference type="PANTHER" id="PTHR43180">
    <property type="entry name" value="3-OXOACYL-(ACYL-CARRIER-PROTEIN) REDUCTASE (AFU_ORTHOLOGUE AFUA_6G11210)"/>
    <property type="match status" value="1"/>
</dbReference>
<dbReference type="GO" id="GO:0016491">
    <property type="term" value="F:oxidoreductase activity"/>
    <property type="evidence" value="ECO:0007669"/>
    <property type="project" value="UniProtKB-KW"/>
</dbReference>
<comment type="caution">
    <text evidence="4">The sequence shown here is derived from an EMBL/GenBank/DDBJ whole genome shotgun (WGS) entry which is preliminary data.</text>
</comment>
<dbReference type="OrthoDB" id="1669814at2759"/>
<dbReference type="AlphaFoldDB" id="A0A8H3J995"/>
<accession>A0A8H3J995</accession>
<evidence type="ECO:0000256" key="1">
    <source>
        <dbReference type="ARBA" id="ARBA00006484"/>
    </source>
</evidence>
<evidence type="ECO:0000313" key="4">
    <source>
        <dbReference type="EMBL" id="CAF9943014.1"/>
    </source>
</evidence>
<evidence type="ECO:0000256" key="3">
    <source>
        <dbReference type="ARBA" id="ARBA00023002"/>
    </source>
</evidence>
<dbReference type="SUPFAM" id="SSF51735">
    <property type="entry name" value="NAD(P)-binding Rossmann-fold domains"/>
    <property type="match status" value="1"/>
</dbReference>
<comment type="similarity">
    <text evidence="1">Belongs to the short-chain dehydrogenases/reductases (SDR) family.</text>
</comment>
<dbReference type="InterPro" id="IPR036291">
    <property type="entry name" value="NAD(P)-bd_dom_sf"/>
</dbReference>
<dbReference type="Gene3D" id="3.40.50.720">
    <property type="entry name" value="NAD(P)-binding Rossmann-like Domain"/>
    <property type="match status" value="1"/>
</dbReference>
<dbReference type="PROSITE" id="PS00061">
    <property type="entry name" value="ADH_SHORT"/>
    <property type="match status" value="1"/>
</dbReference>
<keyword evidence="5" id="KW-1185">Reference proteome</keyword>
<protein>
    <submittedName>
        <fullName evidence="4">Uncharacterized protein</fullName>
    </submittedName>
</protein>
<organism evidence="4 5">
    <name type="scientific">Alectoria fallacina</name>
    <dbReference type="NCBI Taxonomy" id="1903189"/>
    <lineage>
        <taxon>Eukaryota</taxon>
        <taxon>Fungi</taxon>
        <taxon>Dikarya</taxon>
        <taxon>Ascomycota</taxon>
        <taxon>Pezizomycotina</taxon>
        <taxon>Lecanoromycetes</taxon>
        <taxon>OSLEUM clade</taxon>
        <taxon>Lecanoromycetidae</taxon>
        <taxon>Lecanorales</taxon>
        <taxon>Lecanorineae</taxon>
        <taxon>Parmeliaceae</taxon>
        <taxon>Alectoria</taxon>
    </lineage>
</organism>
<reference evidence="4" key="1">
    <citation type="submission" date="2021-03" db="EMBL/GenBank/DDBJ databases">
        <authorList>
            <person name="Tagirdzhanova G."/>
        </authorList>
    </citation>
    <scope>NUCLEOTIDE SEQUENCE</scope>
</reference>
<dbReference type="InterPro" id="IPR002347">
    <property type="entry name" value="SDR_fam"/>
</dbReference>
<keyword evidence="2" id="KW-0521">NADP</keyword>
<sequence length="239" mass="25038">MASLASKVFGVTGGASGIGLATCRMLAQLNAKAICIADRNTETFDSIRTELQSINNSTIVHLTKVDVASSSDVDAWIDGARPGVRTRPNILIETNEMWDSVTGINLAGVFYCTRTQVRAMMDLPREEARSIVNVASLASLMHGGDCFTYGVSKVGVAYLTASVAQDVLPQNIRVNAVSPGVTNTPMLSQSFGPDAAGPMDTKGFGVIEADDVAKAIIWLLSSDSSQVAGVYLPVGPGAP</sequence>
<dbReference type="PANTHER" id="PTHR43180:SF63">
    <property type="entry name" value="DEHYDROGENASE_REDUCTASE FAMILY PROTEIN, PUTATIVE (AFU_ORTHOLOGUE AFUA_6G03520)-RELATED"/>
    <property type="match status" value="1"/>
</dbReference>
<proteinExistence type="inferred from homology"/>
<name>A0A8H3J995_9LECA</name>
<keyword evidence="3" id="KW-0560">Oxidoreductase</keyword>
<dbReference type="InterPro" id="IPR020904">
    <property type="entry name" value="Sc_DH/Rdtase_CS"/>
</dbReference>
<dbReference type="CDD" id="cd05233">
    <property type="entry name" value="SDR_c"/>
    <property type="match status" value="1"/>
</dbReference>
<evidence type="ECO:0000256" key="2">
    <source>
        <dbReference type="ARBA" id="ARBA00022857"/>
    </source>
</evidence>
<dbReference type="PRINTS" id="PR00081">
    <property type="entry name" value="GDHRDH"/>
</dbReference>
<dbReference type="EMBL" id="CAJPDR010000862">
    <property type="protein sequence ID" value="CAF9943014.1"/>
    <property type="molecule type" value="Genomic_DNA"/>
</dbReference>